<protein>
    <submittedName>
        <fullName evidence="2">Putative SpaG</fullName>
    </submittedName>
</protein>
<feature type="transmembrane region" description="Helical" evidence="1">
    <location>
        <begin position="47"/>
        <end position="68"/>
    </location>
</feature>
<reference evidence="2" key="1">
    <citation type="journal article" date="2002" name="J. Bacteriol.">
        <title>Two different lantibiotic-like peptides originate from the ericin gene cluster of Bacillus subtilis A1/3.</title>
        <authorList>
            <person name="Stein T."/>
            <person name="Borchert S."/>
            <person name="Conrad B."/>
            <person name="Feesche J."/>
            <person name="Hofemeister B."/>
            <person name="Hofemeister J."/>
            <person name="Entian K.D."/>
        </authorList>
    </citation>
    <scope>NUCLEOTIDE SEQUENCE</scope>
    <source>
        <strain evidence="2">A13</strain>
    </source>
</reference>
<name>Q93GG9_BACIU</name>
<dbReference type="NCBIfam" id="TIGR03733">
    <property type="entry name" value="lanti_perm_MutG"/>
    <property type="match status" value="1"/>
</dbReference>
<dbReference type="EMBL" id="AF233755">
    <property type="protein sequence ID" value="AAL15575.1"/>
    <property type="molecule type" value="Genomic_DNA"/>
</dbReference>
<keyword evidence="1" id="KW-0812">Transmembrane</keyword>
<feature type="transmembrane region" description="Helical" evidence="1">
    <location>
        <begin position="80"/>
        <end position="101"/>
    </location>
</feature>
<gene>
    <name evidence="2" type="primary">eriG</name>
</gene>
<dbReference type="CDD" id="cd21808">
    <property type="entry name" value="ABC-2_lan_permease_MutG"/>
    <property type="match status" value="1"/>
</dbReference>
<keyword evidence="1" id="KW-0472">Membrane</keyword>
<dbReference type="AlphaFoldDB" id="Q93GG9"/>
<evidence type="ECO:0000313" key="2">
    <source>
        <dbReference type="EMBL" id="AAL15575.1"/>
    </source>
</evidence>
<feature type="transmembrane region" description="Helical" evidence="1">
    <location>
        <begin position="107"/>
        <end position="127"/>
    </location>
</feature>
<organism evidence="2">
    <name type="scientific">Bacillus subtilis</name>
    <dbReference type="NCBI Taxonomy" id="1423"/>
    <lineage>
        <taxon>Bacteria</taxon>
        <taxon>Bacillati</taxon>
        <taxon>Bacillota</taxon>
        <taxon>Bacilli</taxon>
        <taxon>Bacillales</taxon>
        <taxon>Bacillaceae</taxon>
        <taxon>Bacillus</taxon>
    </lineage>
</organism>
<feature type="transmembrane region" description="Helical" evidence="1">
    <location>
        <begin position="171"/>
        <end position="193"/>
    </location>
</feature>
<evidence type="ECO:0000256" key="1">
    <source>
        <dbReference type="SAM" id="Phobius"/>
    </source>
</evidence>
<accession>Q93GG9</accession>
<dbReference type="InterPro" id="IPR022294">
    <property type="entry name" value="ABC-transptr_permeasesu"/>
</dbReference>
<proteinExistence type="predicted"/>
<keyword evidence="1" id="KW-1133">Transmembrane helix</keyword>
<sequence length="203" mass="22326">MEAIAVAMPLLIGVLCGMTASLEEQAGKFKVLLGSTSPKIIAYVSKTLLLILMNICSISISIISYLLGLKFILKVPNLSYTIFISGGAWLVAGSIALYFIYFFISLMFGTGASVLIGGAGLLMTSLMNTGLGDIIWKYNPWAWGVRLSGLNGMLQFKEINEKLKPFFIQEINIGALIVIFSIICLFTVSLIWFSRWEGRQTFE</sequence>